<evidence type="ECO:0000256" key="4">
    <source>
        <dbReference type="ARBA" id="ARBA00023125"/>
    </source>
</evidence>
<dbReference type="Gene3D" id="1.10.10.10">
    <property type="entry name" value="Winged helix-like DNA-binding domain superfamily/Winged helix DNA-binding domain"/>
    <property type="match status" value="1"/>
</dbReference>
<keyword evidence="10" id="KW-1185">Reference proteome</keyword>
<dbReference type="InterPro" id="IPR007627">
    <property type="entry name" value="RNA_pol_sigma70_r2"/>
</dbReference>
<dbReference type="InterPro" id="IPR036388">
    <property type="entry name" value="WH-like_DNA-bd_sf"/>
</dbReference>
<organism evidence="9 10">
    <name type="scientific">Streptomyces nigrescens</name>
    <dbReference type="NCBI Taxonomy" id="1920"/>
    <lineage>
        <taxon>Bacteria</taxon>
        <taxon>Bacillati</taxon>
        <taxon>Actinomycetota</taxon>
        <taxon>Actinomycetes</taxon>
        <taxon>Kitasatosporales</taxon>
        <taxon>Streptomycetaceae</taxon>
        <taxon>Streptomyces</taxon>
    </lineage>
</organism>
<evidence type="ECO:0000256" key="2">
    <source>
        <dbReference type="ARBA" id="ARBA00023015"/>
    </source>
</evidence>
<evidence type="ECO:0000256" key="6">
    <source>
        <dbReference type="SAM" id="MobiDB-lite"/>
    </source>
</evidence>
<proteinExistence type="inferred from homology"/>
<protein>
    <recommendedName>
        <fullName evidence="11">RNA polymerase ECF-subfamily sigma factor</fullName>
    </recommendedName>
</protein>
<dbReference type="NCBIfam" id="TIGR02983">
    <property type="entry name" value="SigE-fam_strep"/>
    <property type="match status" value="1"/>
</dbReference>
<dbReference type="SUPFAM" id="SSF88946">
    <property type="entry name" value="Sigma2 domain of RNA polymerase sigma factors"/>
    <property type="match status" value="1"/>
</dbReference>
<keyword evidence="4" id="KW-0238">DNA-binding</keyword>
<dbReference type="Gene3D" id="1.10.1740.10">
    <property type="match status" value="1"/>
</dbReference>
<name>A0ABN6R6U1_STRNI</name>
<dbReference type="EMBL" id="AP026073">
    <property type="protein sequence ID" value="BDM73290.1"/>
    <property type="molecule type" value="Genomic_DNA"/>
</dbReference>
<dbReference type="Pfam" id="PF04545">
    <property type="entry name" value="Sigma70_r4"/>
    <property type="match status" value="1"/>
</dbReference>
<dbReference type="Proteomes" id="UP001059597">
    <property type="component" value="Chromosome"/>
</dbReference>
<comment type="similarity">
    <text evidence="1">Belongs to the sigma-70 factor family. ECF subfamily.</text>
</comment>
<feature type="region of interest" description="Disordered" evidence="6">
    <location>
        <begin position="47"/>
        <end position="102"/>
    </location>
</feature>
<evidence type="ECO:0000256" key="5">
    <source>
        <dbReference type="ARBA" id="ARBA00023163"/>
    </source>
</evidence>
<accession>A0ABN6R6U1</accession>
<evidence type="ECO:0000313" key="9">
    <source>
        <dbReference type="EMBL" id="BDM73290.1"/>
    </source>
</evidence>
<keyword evidence="3" id="KW-0731">Sigma factor</keyword>
<sequence length="258" mass="28548">MEYSAAVCPAPVRFAVPGRRRARWRWLVPSRWLLPARWLLHTVRPAAGHHDTSHHGTSHHDTPHHDASPRDVSRPAGPRPASTPAPGPVPATPPPDPPPTISELYHAQRLAMVRLAVLLVDDRATAEDVVQDAFTALYKRHGERLADVDNALAYLRTAVVNAARSVLRRRRTARDYTPPHEADAPSAEERIVLDEEHREVFAALSGLTARRREVLVLRYWGDLTEAQIAATLGISRGAVKSIASRALDSLEKILEGRS</sequence>
<dbReference type="NCBIfam" id="TIGR02937">
    <property type="entry name" value="sigma70-ECF"/>
    <property type="match status" value="1"/>
</dbReference>
<dbReference type="Pfam" id="PF04542">
    <property type="entry name" value="Sigma70_r2"/>
    <property type="match status" value="1"/>
</dbReference>
<reference evidence="9" key="1">
    <citation type="submission" date="2022-06" db="EMBL/GenBank/DDBJ databases">
        <title>Complete genome sequence of Streptomyces nigrescens HEK616.</title>
        <authorList>
            <person name="Asamizu S."/>
            <person name="Onaka H."/>
        </authorList>
    </citation>
    <scope>NUCLEOTIDE SEQUENCE</scope>
    <source>
        <strain evidence="9">HEK616</strain>
    </source>
</reference>
<evidence type="ECO:0000259" key="8">
    <source>
        <dbReference type="Pfam" id="PF04545"/>
    </source>
</evidence>
<gene>
    <name evidence="9" type="ORF">HEK616_67770</name>
</gene>
<dbReference type="InterPro" id="IPR039425">
    <property type="entry name" value="RNA_pol_sigma-70-like"/>
</dbReference>
<dbReference type="InterPro" id="IPR014284">
    <property type="entry name" value="RNA_pol_sigma-70_dom"/>
</dbReference>
<dbReference type="PANTHER" id="PTHR43133:SF50">
    <property type="entry name" value="ECF RNA POLYMERASE SIGMA FACTOR SIGM"/>
    <property type="match status" value="1"/>
</dbReference>
<dbReference type="CDD" id="cd06171">
    <property type="entry name" value="Sigma70_r4"/>
    <property type="match status" value="1"/>
</dbReference>
<dbReference type="SUPFAM" id="SSF88659">
    <property type="entry name" value="Sigma3 and sigma4 domains of RNA polymerase sigma factors"/>
    <property type="match status" value="1"/>
</dbReference>
<feature type="compositionally biased region" description="Basic and acidic residues" evidence="6">
    <location>
        <begin position="48"/>
        <end position="73"/>
    </location>
</feature>
<dbReference type="InterPro" id="IPR013325">
    <property type="entry name" value="RNA_pol_sigma_r2"/>
</dbReference>
<dbReference type="PANTHER" id="PTHR43133">
    <property type="entry name" value="RNA POLYMERASE ECF-TYPE SIGMA FACTO"/>
    <property type="match status" value="1"/>
</dbReference>
<evidence type="ECO:0000256" key="3">
    <source>
        <dbReference type="ARBA" id="ARBA00023082"/>
    </source>
</evidence>
<dbReference type="InterPro" id="IPR014325">
    <property type="entry name" value="RNA_pol_sigma-E_actinobac"/>
</dbReference>
<keyword evidence="2" id="KW-0805">Transcription regulation</keyword>
<feature type="compositionally biased region" description="Pro residues" evidence="6">
    <location>
        <begin position="77"/>
        <end position="100"/>
    </location>
</feature>
<dbReference type="InterPro" id="IPR013324">
    <property type="entry name" value="RNA_pol_sigma_r3/r4-like"/>
</dbReference>
<evidence type="ECO:0008006" key="11">
    <source>
        <dbReference type="Google" id="ProtNLM"/>
    </source>
</evidence>
<evidence type="ECO:0000259" key="7">
    <source>
        <dbReference type="Pfam" id="PF04542"/>
    </source>
</evidence>
<feature type="domain" description="RNA polymerase sigma-70 region 2" evidence="7">
    <location>
        <begin position="109"/>
        <end position="171"/>
    </location>
</feature>
<keyword evidence="5" id="KW-0804">Transcription</keyword>
<evidence type="ECO:0000256" key="1">
    <source>
        <dbReference type="ARBA" id="ARBA00010641"/>
    </source>
</evidence>
<feature type="domain" description="RNA polymerase sigma-70 region 4" evidence="8">
    <location>
        <begin position="203"/>
        <end position="250"/>
    </location>
</feature>
<dbReference type="InterPro" id="IPR007630">
    <property type="entry name" value="RNA_pol_sigma70_r4"/>
</dbReference>
<evidence type="ECO:0000313" key="10">
    <source>
        <dbReference type="Proteomes" id="UP001059597"/>
    </source>
</evidence>
<dbReference type="RefSeq" id="WP_261956553.1">
    <property type="nucleotide sequence ID" value="NZ_AP026073.1"/>
</dbReference>